<evidence type="ECO:0000256" key="2">
    <source>
        <dbReference type="ARBA" id="ARBA00022553"/>
    </source>
</evidence>
<sequence>MEQILMVEDEKELARVTKDYFGSRGYLLKVINDGQEALDYLSLNLDSVKLLILDIMLPGVDGLTICEKVRQQSNIPIIILSARTGEEVRITGIELGADDYLEKPYSIKELFVRVKSQLRRAYELQLKLSKIRAANIVLDLGGRQLYLDDQPVNLAVKEFELLKILIQNKGRVVNKDKLFNQVWGIDSDSDFSTLTVHINKLREKIEKNPKKPELIKTVWGIGYRFEAES</sequence>
<dbReference type="InterPro" id="IPR011006">
    <property type="entry name" value="CheY-like_superfamily"/>
</dbReference>
<dbReference type="SMART" id="SM00448">
    <property type="entry name" value="REC"/>
    <property type="match status" value="1"/>
</dbReference>
<dbReference type="AlphaFoldDB" id="M5DZK1"/>
<dbReference type="InterPro" id="IPR001789">
    <property type="entry name" value="Sig_transdc_resp-reg_receiver"/>
</dbReference>
<dbReference type="InParanoid" id="M5DZK1"/>
<dbReference type="GO" id="GO:0006355">
    <property type="term" value="P:regulation of DNA-templated transcription"/>
    <property type="evidence" value="ECO:0007669"/>
    <property type="project" value="InterPro"/>
</dbReference>
<dbReference type="SMART" id="SM00862">
    <property type="entry name" value="Trans_reg_C"/>
    <property type="match status" value="1"/>
</dbReference>
<dbReference type="Pfam" id="PF00486">
    <property type="entry name" value="Trans_reg_C"/>
    <property type="match status" value="1"/>
</dbReference>
<feature type="modified residue" description="4-aspartylphosphate" evidence="8">
    <location>
        <position position="54"/>
    </location>
</feature>
<name>M5DZK1_9FIRM</name>
<reference evidence="13" key="1">
    <citation type="journal article" date="2013" name="Genome Announc.">
        <title>Genome Sequence of Halanaerobium saccharolyticum subsp. saccharolyticum Strain DSM 6643T, a Halophilic Hydrogen-Producing Bacterium.</title>
        <authorList>
            <person name="Kivisto A."/>
            <person name="Larjo A."/>
            <person name="Ciranna A."/>
            <person name="Santala V."/>
            <person name="Roos C."/>
            <person name="Karp M."/>
        </authorList>
    </citation>
    <scope>NUCLEOTIDE SEQUENCE [LARGE SCALE GENOMIC DNA]</scope>
    <source>
        <strain evidence="13">DSM 6643</strain>
    </source>
</reference>
<keyword evidence="6" id="KW-0804">Transcription</keyword>
<evidence type="ECO:0000256" key="7">
    <source>
        <dbReference type="ARBA" id="ARBA00024867"/>
    </source>
</evidence>
<dbReference type="CDD" id="cd00383">
    <property type="entry name" value="trans_reg_C"/>
    <property type="match status" value="1"/>
</dbReference>
<dbReference type="EMBL" id="CAUI01000005">
    <property type="protein sequence ID" value="CCU78632.1"/>
    <property type="molecule type" value="Genomic_DNA"/>
</dbReference>
<organism evidence="12 13">
    <name type="scientific">Halanaerobium saccharolyticum subsp. saccharolyticum DSM 6643</name>
    <dbReference type="NCBI Taxonomy" id="1293054"/>
    <lineage>
        <taxon>Bacteria</taxon>
        <taxon>Bacillati</taxon>
        <taxon>Bacillota</taxon>
        <taxon>Clostridia</taxon>
        <taxon>Halanaerobiales</taxon>
        <taxon>Halanaerobiaceae</taxon>
        <taxon>Halanaerobium</taxon>
    </lineage>
</organism>
<comment type="function">
    <text evidence="7">May play the central regulatory role in sporulation. It may be an element of the effector pathway responsible for the activation of sporulation genes in response to nutritional stress. Spo0A may act in concert with spo0H (a sigma factor) to control the expression of some genes that are critical to the sporulation process.</text>
</comment>
<dbReference type="Proteomes" id="UP000012063">
    <property type="component" value="Unassembled WGS sequence"/>
</dbReference>
<feature type="domain" description="Response regulatory" evidence="10">
    <location>
        <begin position="3"/>
        <end position="118"/>
    </location>
</feature>
<evidence type="ECO:0000256" key="3">
    <source>
        <dbReference type="ARBA" id="ARBA00023012"/>
    </source>
</evidence>
<dbReference type="STRING" id="1293054.HSACCH_00774"/>
<dbReference type="Gene3D" id="6.10.250.690">
    <property type="match status" value="1"/>
</dbReference>
<dbReference type="PROSITE" id="PS50110">
    <property type="entry name" value="RESPONSE_REGULATORY"/>
    <property type="match status" value="1"/>
</dbReference>
<evidence type="ECO:0000256" key="5">
    <source>
        <dbReference type="ARBA" id="ARBA00023125"/>
    </source>
</evidence>
<dbReference type="GO" id="GO:0032993">
    <property type="term" value="C:protein-DNA complex"/>
    <property type="evidence" value="ECO:0007669"/>
    <property type="project" value="TreeGrafter"/>
</dbReference>
<keyword evidence="3" id="KW-0902">Two-component regulatory system</keyword>
<accession>M5DZK1</accession>
<evidence type="ECO:0000256" key="8">
    <source>
        <dbReference type="PROSITE-ProRule" id="PRU00169"/>
    </source>
</evidence>
<dbReference type="PROSITE" id="PS51755">
    <property type="entry name" value="OMPR_PHOB"/>
    <property type="match status" value="1"/>
</dbReference>
<dbReference type="SUPFAM" id="SSF52172">
    <property type="entry name" value="CheY-like"/>
    <property type="match status" value="1"/>
</dbReference>
<keyword evidence="2 8" id="KW-0597">Phosphoprotein</keyword>
<dbReference type="InterPro" id="IPR016032">
    <property type="entry name" value="Sig_transdc_resp-reg_C-effctor"/>
</dbReference>
<evidence type="ECO:0000256" key="1">
    <source>
        <dbReference type="ARBA" id="ARBA00018672"/>
    </source>
</evidence>
<dbReference type="GO" id="GO:0000976">
    <property type="term" value="F:transcription cis-regulatory region binding"/>
    <property type="evidence" value="ECO:0007669"/>
    <property type="project" value="TreeGrafter"/>
</dbReference>
<dbReference type="GO" id="GO:0000156">
    <property type="term" value="F:phosphorelay response regulator activity"/>
    <property type="evidence" value="ECO:0007669"/>
    <property type="project" value="TreeGrafter"/>
</dbReference>
<dbReference type="RefSeq" id="WP_005487984.1">
    <property type="nucleotide sequence ID" value="NZ_CAUI01000005.1"/>
</dbReference>
<dbReference type="PANTHER" id="PTHR48111:SF1">
    <property type="entry name" value="TWO-COMPONENT RESPONSE REGULATOR ORR33"/>
    <property type="match status" value="1"/>
</dbReference>
<dbReference type="InterPro" id="IPR039420">
    <property type="entry name" value="WalR-like"/>
</dbReference>
<evidence type="ECO:0000256" key="6">
    <source>
        <dbReference type="ARBA" id="ARBA00023163"/>
    </source>
</evidence>
<gene>
    <name evidence="12" type="ORF">HSACCH_00774</name>
</gene>
<comment type="caution">
    <text evidence="12">The sequence shown here is derived from an EMBL/GenBank/DDBJ whole genome shotgun (WGS) entry which is preliminary data.</text>
</comment>
<evidence type="ECO:0000313" key="13">
    <source>
        <dbReference type="Proteomes" id="UP000012063"/>
    </source>
</evidence>
<evidence type="ECO:0000259" key="11">
    <source>
        <dbReference type="PROSITE" id="PS51755"/>
    </source>
</evidence>
<protein>
    <recommendedName>
        <fullName evidence="1">Stage 0 sporulation protein A homolog</fullName>
    </recommendedName>
</protein>
<feature type="DNA-binding region" description="OmpR/PhoB-type" evidence="9">
    <location>
        <begin position="128"/>
        <end position="227"/>
    </location>
</feature>
<dbReference type="InterPro" id="IPR001867">
    <property type="entry name" value="OmpR/PhoB-type_DNA-bd"/>
</dbReference>
<evidence type="ECO:0000256" key="4">
    <source>
        <dbReference type="ARBA" id="ARBA00023015"/>
    </source>
</evidence>
<keyword evidence="4" id="KW-0805">Transcription regulation</keyword>
<evidence type="ECO:0000313" key="12">
    <source>
        <dbReference type="EMBL" id="CCU78632.1"/>
    </source>
</evidence>
<keyword evidence="13" id="KW-1185">Reference proteome</keyword>
<dbReference type="FunFam" id="1.10.10.10:FF:000018">
    <property type="entry name" value="DNA-binding response regulator ResD"/>
    <property type="match status" value="1"/>
</dbReference>
<evidence type="ECO:0000259" key="10">
    <source>
        <dbReference type="PROSITE" id="PS50110"/>
    </source>
</evidence>
<dbReference type="Gene3D" id="3.40.50.2300">
    <property type="match status" value="1"/>
</dbReference>
<dbReference type="GO" id="GO:0005829">
    <property type="term" value="C:cytosol"/>
    <property type="evidence" value="ECO:0007669"/>
    <property type="project" value="TreeGrafter"/>
</dbReference>
<dbReference type="Gene3D" id="1.10.10.10">
    <property type="entry name" value="Winged helix-like DNA-binding domain superfamily/Winged helix DNA-binding domain"/>
    <property type="match status" value="1"/>
</dbReference>
<proteinExistence type="predicted"/>
<dbReference type="PANTHER" id="PTHR48111">
    <property type="entry name" value="REGULATOR OF RPOS"/>
    <property type="match status" value="1"/>
</dbReference>
<evidence type="ECO:0000256" key="9">
    <source>
        <dbReference type="PROSITE-ProRule" id="PRU01091"/>
    </source>
</evidence>
<dbReference type="eggNOG" id="COG0745">
    <property type="taxonomic scope" value="Bacteria"/>
</dbReference>
<dbReference type="Pfam" id="PF00072">
    <property type="entry name" value="Response_reg"/>
    <property type="match status" value="1"/>
</dbReference>
<dbReference type="InterPro" id="IPR036388">
    <property type="entry name" value="WH-like_DNA-bd_sf"/>
</dbReference>
<keyword evidence="5 9" id="KW-0238">DNA-binding</keyword>
<dbReference type="SUPFAM" id="SSF46894">
    <property type="entry name" value="C-terminal effector domain of the bipartite response regulators"/>
    <property type="match status" value="1"/>
</dbReference>
<feature type="domain" description="OmpR/PhoB-type" evidence="11">
    <location>
        <begin position="128"/>
        <end position="227"/>
    </location>
</feature>